<dbReference type="GO" id="GO:0008083">
    <property type="term" value="F:growth factor activity"/>
    <property type="evidence" value="ECO:0007669"/>
    <property type="project" value="UniProtKB-KW"/>
</dbReference>
<feature type="domain" description="EGF-like" evidence="11">
    <location>
        <begin position="58"/>
        <end position="99"/>
    </location>
</feature>
<comment type="subcellular location">
    <subcellularLocation>
        <location evidence="1">Membrane</location>
        <topology evidence="1">Single-pass type I membrane protein</topology>
    </subcellularLocation>
</comment>
<dbReference type="InterPro" id="IPR000742">
    <property type="entry name" value="EGF"/>
</dbReference>
<evidence type="ECO:0000256" key="4">
    <source>
        <dbReference type="ARBA" id="ARBA00022989"/>
    </source>
</evidence>
<dbReference type="GO" id="GO:0007173">
    <property type="term" value="P:epidermal growth factor receptor signaling pathway"/>
    <property type="evidence" value="ECO:0007669"/>
    <property type="project" value="TreeGrafter"/>
</dbReference>
<keyword evidence="7 9" id="KW-1015">Disulfide bond</keyword>
<evidence type="ECO:0000256" key="2">
    <source>
        <dbReference type="ARBA" id="ARBA00022536"/>
    </source>
</evidence>
<dbReference type="SUPFAM" id="SSF57196">
    <property type="entry name" value="EGF/Laminin"/>
    <property type="match status" value="1"/>
</dbReference>
<dbReference type="AlphaFoldDB" id="A0A674NJU4"/>
<dbReference type="InParanoid" id="A0A674NJU4"/>
<keyword evidence="2 9" id="KW-0245">EGF-like domain</keyword>
<name>A0A674NJU4_TAKRU</name>
<evidence type="ECO:0000256" key="10">
    <source>
        <dbReference type="SAM" id="Phobius"/>
    </source>
</evidence>
<dbReference type="PANTHER" id="PTHR10740">
    <property type="entry name" value="TRANSFORMING GROWTH FACTOR ALPHA"/>
    <property type="match status" value="1"/>
</dbReference>
<feature type="transmembrane region" description="Helical" evidence="10">
    <location>
        <begin position="114"/>
        <end position="136"/>
    </location>
</feature>
<accession>A0A674NJU4</accession>
<keyword evidence="8" id="KW-0325">Glycoprotein</keyword>
<keyword evidence="5" id="KW-0339">Growth factor</keyword>
<dbReference type="Proteomes" id="UP000005226">
    <property type="component" value="Chromosome 21"/>
</dbReference>
<evidence type="ECO:0000256" key="9">
    <source>
        <dbReference type="PROSITE-ProRule" id="PRU00076"/>
    </source>
</evidence>
<dbReference type="PROSITE" id="PS00022">
    <property type="entry name" value="EGF_1"/>
    <property type="match status" value="1"/>
</dbReference>
<evidence type="ECO:0000256" key="1">
    <source>
        <dbReference type="ARBA" id="ARBA00004479"/>
    </source>
</evidence>
<keyword evidence="13" id="KW-1185">Reference proteome</keyword>
<evidence type="ECO:0000313" key="13">
    <source>
        <dbReference type="Proteomes" id="UP000005226"/>
    </source>
</evidence>
<dbReference type="GeneTree" id="ENSGT00990000214103"/>
<comment type="caution">
    <text evidence="9">Lacks conserved residue(s) required for the propagation of feature annotation.</text>
</comment>
<sequence length="139" mass="14998">MKVLTPDVLPSVLLPLLATLHLSAAPIDRLLFVLQLRLKGVSPFSPTDSVEGAKVVHPYAPCGSDYAHYCGNGGQCIFPQDTDKPSCICTSSFKGERCLFFSDHSRALPELEQLVAISVGLAMVVVTLVVVVCCVLRKR</sequence>
<dbReference type="GO" id="GO:0008284">
    <property type="term" value="P:positive regulation of cell population proliferation"/>
    <property type="evidence" value="ECO:0007669"/>
    <property type="project" value="TreeGrafter"/>
</dbReference>
<proteinExistence type="predicted"/>
<dbReference type="Ensembl" id="ENSTRUT00000069360.1">
    <property type="protein sequence ID" value="ENSTRUP00000074040.1"/>
    <property type="gene ID" value="ENSTRUG00000031567.1"/>
</dbReference>
<dbReference type="GO" id="GO:0045840">
    <property type="term" value="P:positive regulation of mitotic nuclear division"/>
    <property type="evidence" value="ECO:0007669"/>
    <property type="project" value="TreeGrafter"/>
</dbReference>
<keyword evidence="4 10" id="KW-1133">Transmembrane helix</keyword>
<organism evidence="12 13">
    <name type="scientific">Takifugu rubripes</name>
    <name type="common">Japanese pufferfish</name>
    <name type="synonym">Fugu rubripes</name>
    <dbReference type="NCBI Taxonomy" id="31033"/>
    <lineage>
        <taxon>Eukaryota</taxon>
        <taxon>Metazoa</taxon>
        <taxon>Chordata</taxon>
        <taxon>Craniata</taxon>
        <taxon>Vertebrata</taxon>
        <taxon>Euteleostomi</taxon>
        <taxon>Actinopterygii</taxon>
        <taxon>Neopterygii</taxon>
        <taxon>Teleostei</taxon>
        <taxon>Neoteleostei</taxon>
        <taxon>Acanthomorphata</taxon>
        <taxon>Eupercaria</taxon>
        <taxon>Tetraodontiformes</taxon>
        <taxon>Tetradontoidea</taxon>
        <taxon>Tetraodontidae</taxon>
        <taxon>Takifugu</taxon>
    </lineage>
</organism>
<evidence type="ECO:0000313" key="12">
    <source>
        <dbReference type="Ensembl" id="ENSTRUP00000074040.1"/>
    </source>
</evidence>
<dbReference type="FunCoup" id="A0A674NJU4">
    <property type="interactions" value="959"/>
</dbReference>
<evidence type="ECO:0000256" key="6">
    <source>
        <dbReference type="ARBA" id="ARBA00023136"/>
    </source>
</evidence>
<dbReference type="GO" id="GO:0016020">
    <property type="term" value="C:membrane"/>
    <property type="evidence" value="ECO:0007669"/>
    <property type="project" value="UniProtKB-SubCell"/>
</dbReference>
<feature type="disulfide bond" evidence="9">
    <location>
        <begin position="89"/>
        <end position="98"/>
    </location>
</feature>
<dbReference type="PROSITE" id="PS50026">
    <property type="entry name" value="EGF_3"/>
    <property type="match status" value="1"/>
</dbReference>
<evidence type="ECO:0000259" key="11">
    <source>
        <dbReference type="PROSITE" id="PS50026"/>
    </source>
</evidence>
<reference evidence="12 13" key="1">
    <citation type="journal article" date="2011" name="Genome Biol. Evol.">
        <title>Integration of the genetic map and genome assembly of fugu facilitates insights into distinct features of genome evolution in teleosts and mammals.</title>
        <authorList>
            <person name="Kai W."/>
            <person name="Kikuchi K."/>
            <person name="Tohari S."/>
            <person name="Chew A.K."/>
            <person name="Tay A."/>
            <person name="Fujiwara A."/>
            <person name="Hosoya S."/>
            <person name="Suetake H."/>
            <person name="Naruse K."/>
            <person name="Brenner S."/>
            <person name="Suzuki Y."/>
            <person name="Venkatesh B."/>
        </authorList>
    </citation>
    <scope>NUCLEOTIDE SEQUENCE [LARGE SCALE GENOMIC DNA]</scope>
</reference>
<evidence type="ECO:0000256" key="8">
    <source>
        <dbReference type="ARBA" id="ARBA00023180"/>
    </source>
</evidence>
<reference evidence="12" key="2">
    <citation type="submission" date="2025-08" db="UniProtKB">
        <authorList>
            <consortium name="Ensembl"/>
        </authorList>
    </citation>
    <scope>IDENTIFICATION</scope>
</reference>
<dbReference type="GO" id="GO:0005154">
    <property type="term" value="F:epidermal growth factor receptor binding"/>
    <property type="evidence" value="ECO:0007669"/>
    <property type="project" value="TreeGrafter"/>
</dbReference>
<evidence type="ECO:0000256" key="7">
    <source>
        <dbReference type="ARBA" id="ARBA00023157"/>
    </source>
</evidence>
<keyword evidence="6 10" id="KW-0472">Membrane</keyword>
<dbReference type="Gene3D" id="2.10.25.10">
    <property type="entry name" value="Laminin"/>
    <property type="match status" value="1"/>
</dbReference>
<dbReference type="GO" id="GO:0005615">
    <property type="term" value="C:extracellular space"/>
    <property type="evidence" value="ECO:0007669"/>
    <property type="project" value="TreeGrafter"/>
</dbReference>
<feature type="disulfide bond" evidence="9">
    <location>
        <begin position="70"/>
        <end position="87"/>
    </location>
</feature>
<protein>
    <recommendedName>
        <fullName evidence="11">EGF-like domain-containing protein</fullName>
    </recommendedName>
</protein>
<keyword evidence="3 10" id="KW-0812">Transmembrane</keyword>
<reference evidence="12" key="3">
    <citation type="submission" date="2025-09" db="UniProtKB">
        <authorList>
            <consortium name="Ensembl"/>
        </authorList>
    </citation>
    <scope>IDENTIFICATION</scope>
</reference>
<evidence type="ECO:0000256" key="5">
    <source>
        <dbReference type="ARBA" id="ARBA00023030"/>
    </source>
</evidence>
<dbReference type="PANTHER" id="PTHR10740:SF10">
    <property type="entry name" value="EPIGEN"/>
    <property type="match status" value="1"/>
</dbReference>
<evidence type="ECO:0000256" key="3">
    <source>
        <dbReference type="ARBA" id="ARBA00022692"/>
    </source>
</evidence>